<dbReference type="AlphaFoldDB" id="A0A317C6G0"/>
<evidence type="ECO:0000313" key="4">
    <source>
        <dbReference type="EMBL" id="PWQ92993.1"/>
    </source>
</evidence>
<keyword evidence="1" id="KW-0902">Two-component regulatory system</keyword>
<reference evidence="4 5" key="1">
    <citation type="submission" date="2018-05" db="EMBL/GenBank/DDBJ databases">
        <title>Leucothrix arctica sp. nov., isolated from Arctic seawater.</title>
        <authorList>
            <person name="Choi A."/>
            <person name="Baek K."/>
        </authorList>
    </citation>
    <scope>NUCLEOTIDE SEQUENCE [LARGE SCALE GENOMIC DNA]</scope>
    <source>
        <strain evidence="4 5">IMCC9719</strain>
    </source>
</reference>
<keyword evidence="2" id="KW-0597">Phosphoprotein</keyword>
<dbReference type="OrthoDB" id="5625154at2"/>
<dbReference type="EMBL" id="QGKL01000044">
    <property type="protein sequence ID" value="PWQ92993.1"/>
    <property type="molecule type" value="Genomic_DNA"/>
</dbReference>
<dbReference type="GO" id="GO:0000160">
    <property type="term" value="P:phosphorelay signal transduction system"/>
    <property type="evidence" value="ECO:0007669"/>
    <property type="project" value="UniProtKB-KW"/>
</dbReference>
<dbReference type="SUPFAM" id="SSF47226">
    <property type="entry name" value="Histidine-containing phosphotransfer domain, HPT domain"/>
    <property type="match status" value="1"/>
</dbReference>
<evidence type="ECO:0000256" key="1">
    <source>
        <dbReference type="ARBA" id="ARBA00023012"/>
    </source>
</evidence>
<dbReference type="Gene3D" id="1.20.120.160">
    <property type="entry name" value="HPT domain"/>
    <property type="match status" value="1"/>
</dbReference>
<evidence type="ECO:0000313" key="5">
    <source>
        <dbReference type="Proteomes" id="UP000245506"/>
    </source>
</evidence>
<dbReference type="GO" id="GO:0004672">
    <property type="term" value="F:protein kinase activity"/>
    <property type="evidence" value="ECO:0007669"/>
    <property type="project" value="UniProtKB-ARBA"/>
</dbReference>
<dbReference type="InterPro" id="IPR036641">
    <property type="entry name" value="HPT_dom_sf"/>
</dbReference>
<comment type="caution">
    <text evidence="4">The sequence shown here is derived from an EMBL/GenBank/DDBJ whole genome shotgun (WGS) entry which is preliminary data.</text>
</comment>
<feature type="modified residue" description="Phosphohistidine" evidence="2">
    <location>
        <position position="59"/>
    </location>
</feature>
<dbReference type="Pfam" id="PF01627">
    <property type="entry name" value="Hpt"/>
    <property type="match status" value="1"/>
</dbReference>
<gene>
    <name evidence="4" type="ORF">DKT75_21685</name>
</gene>
<dbReference type="InterPro" id="IPR008207">
    <property type="entry name" value="Sig_transdc_His_kin_Hpt_dom"/>
</dbReference>
<dbReference type="Proteomes" id="UP000245506">
    <property type="component" value="Unassembled WGS sequence"/>
</dbReference>
<sequence>MSDTTKLLDDETFGEIKSLLGDDLPMFLDIFFTENQQALENIKTGLSDEDPEAVKAAAHGMKSSCAYLGATELSDLAAYLEENSQQDDIANLKSIHYKAQGMFDIIRSELD</sequence>
<feature type="domain" description="HPt" evidence="3">
    <location>
        <begin position="20"/>
        <end position="111"/>
    </location>
</feature>
<evidence type="ECO:0000259" key="3">
    <source>
        <dbReference type="PROSITE" id="PS50894"/>
    </source>
</evidence>
<keyword evidence="5" id="KW-1185">Reference proteome</keyword>
<dbReference type="PROSITE" id="PS50894">
    <property type="entry name" value="HPT"/>
    <property type="match status" value="1"/>
</dbReference>
<evidence type="ECO:0000256" key="2">
    <source>
        <dbReference type="PROSITE-ProRule" id="PRU00110"/>
    </source>
</evidence>
<organism evidence="4 5">
    <name type="scientific">Leucothrix arctica</name>
    <dbReference type="NCBI Taxonomy" id="1481894"/>
    <lineage>
        <taxon>Bacteria</taxon>
        <taxon>Pseudomonadati</taxon>
        <taxon>Pseudomonadota</taxon>
        <taxon>Gammaproteobacteria</taxon>
        <taxon>Thiotrichales</taxon>
        <taxon>Thiotrichaceae</taxon>
        <taxon>Leucothrix</taxon>
    </lineage>
</organism>
<accession>A0A317C6G0</accession>
<name>A0A317C6G0_9GAMM</name>
<dbReference type="RefSeq" id="WP_109827015.1">
    <property type="nucleotide sequence ID" value="NZ_QGKL01000044.1"/>
</dbReference>
<protein>
    <recommendedName>
        <fullName evidence="3">HPt domain-containing protein</fullName>
    </recommendedName>
</protein>
<proteinExistence type="predicted"/>